<accession>A0A517MJC7</accession>
<name>A0A517MJC7_9BACT</name>
<proteinExistence type="predicted"/>
<evidence type="ECO:0000313" key="2">
    <source>
        <dbReference type="Proteomes" id="UP000320672"/>
    </source>
</evidence>
<gene>
    <name evidence="1" type="ORF">FF011L_37520</name>
</gene>
<protein>
    <recommendedName>
        <fullName evidence="3">LarA-like N-terminal domain-containing protein</fullName>
    </recommendedName>
</protein>
<dbReference type="AlphaFoldDB" id="A0A517MJC7"/>
<organism evidence="1 2">
    <name type="scientific">Roseimaritima multifibrata</name>
    <dbReference type="NCBI Taxonomy" id="1930274"/>
    <lineage>
        <taxon>Bacteria</taxon>
        <taxon>Pseudomonadati</taxon>
        <taxon>Planctomycetota</taxon>
        <taxon>Planctomycetia</taxon>
        <taxon>Pirellulales</taxon>
        <taxon>Pirellulaceae</taxon>
        <taxon>Roseimaritima</taxon>
    </lineage>
</organism>
<dbReference type="EMBL" id="CP036262">
    <property type="protein sequence ID" value="QDS94968.1"/>
    <property type="molecule type" value="Genomic_DNA"/>
</dbReference>
<dbReference type="Gene3D" id="3.40.50.11440">
    <property type="match status" value="1"/>
</dbReference>
<keyword evidence="2" id="KW-1185">Reference proteome</keyword>
<sequence>MTNSKPTVSLRSTLPVPASTDKVFQWNEAMDVGDAIKDPRLAVREAVESPVDFPAITKILVPEDSVTLAVDPNIPSLVEVVGGIVDSLPLADLGYVRILLSEEATEETIESLRVSLPEAVAVVRHQGDQQEDLAYLAANEAGDPLYLNKDLTHADFVLPVVLKRSATYLDSPWQAGGVSPALSDTTSRKRFRYERMMRPGTADKEAFQVSALLGFQLLVVAEVDSGGNLIRVRSGTVPGLEKEFGTEAAGQEIGEDLLHDLVLAYVDGDAQQQSWENLARSLDVARGEVRPGGTIVLVTALEEKPTGALRRLQEMRTGDEDDLRKFLLKVTDRQASTAALLLDAQREGRLLLYSKLPGERIEPLGLGAIEDATALQRVVDSHESCLIIRNAQFANGRKTKRKGS</sequence>
<reference evidence="1 2" key="1">
    <citation type="submission" date="2019-02" db="EMBL/GenBank/DDBJ databases">
        <title>Deep-cultivation of Planctomycetes and their phenomic and genomic characterization uncovers novel biology.</title>
        <authorList>
            <person name="Wiegand S."/>
            <person name="Jogler M."/>
            <person name="Boedeker C."/>
            <person name="Pinto D."/>
            <person name="Vollmers J."/>
            <person name="Rivas-Marin E."/>
            <person name="Kohn T."/>
            <person name="Peeters S.H."/>
            <person name="Heuer A."/>
            <person name="Rast P."/>
            <person name="Oberbeckmann S."/>
            <person name="Bunk B."/>
            <person name="Jeske O."/>
            <person name="Meyerdierks A."/>
            <person name="Storesund J.E."/>
            <person name="Kallscheuer N."/>
            <person name="Luecker S."/>
            <person name="Lage O.M."/>
            <person name="Pohl T."/>
            <person name="Merkel B.J."/>
            <person name="Hornburger P."/>
            <person name="Mueller R.-W."/>
            <person name="Bruemmer F."/>
            <person name="Labrenz M."/>
            <person name="Spormann A.M."/>
            <person name="Op den Camp H."/>
            <person name="Overmann J."/>
            <person name="Amann R."/>
            <person name="Jetten M.S.M."/>
            <person name="Mascher T."/>
            <person name="Medema M.H."/>
            <person name="Devos D.P."/>
            <person name="Kaster A.-K."/>
            <person name="Ovreas L."/>
            <person name="Rohde M."/>
            <person name="Galperin M.Y."/>
            <person name="Jogler C."/>
        </authorList>
    </citation>
    <scope>NUCLEOTIDE SEQUENCE [LARGE SCALE GENOMIC DNA]</scope>
    <source>
        <strain evidence="1 2">FF011L</strain>
    </source>
</reference>
<dbReference type="OrthoDB" id="240996at2"/>
<evidence type="ECO:0008006" key="3">
    <source>
        <dbReference type="Google" id="ProtNLM"/>
    </source>
</evidence>
<dbReference type="RefSeq" id="WP_145352895.1">
    <property type="nucleotide sequence ID" value="NZ_CP036262.1"/>
</dbReference>
<evidence type="ECO:0000313" key="1">
    <source>
        <dbReference type="EMBL" id="QDS94968.1"/>
    </source>
</evidence>
<dbReference type="KEGG" id="rml:FF011L_37520"/>
<dbReference type="Proteomes" id="UP000320672">
    <property type="component" value="Chromosome"/>
</dbReference>